<dbReference type="AlphaFoldDB" id="A0A1B0A3Z6"/>
<reference evidence="3" key="1">
    <citation type="submission" date="2014-03" db="EMBL/GenBank/DDBJ databases">
        <authorList>
            <person name="Aksoy S."/>
            <person name="Warren W."/>
            <person name="Wilson R.K."/>
        </authorList>
    </citation>
    <scope>NUCLEOTIDE SEQUENCE [LARGE SCALE GENOMIC DNA]</scope>
    <source>
        <strain evidence="3">IAEA</strain>
    </source>
</reference>
<sequence length="335" mass="37941">MEQGEVSEKVGREVLRAVWLLTKCYDKNHVPESGRIKNLLATYHLKNVVDKCLENLSDVGLLHERFSVCKGKFSNTNVRRGDVQLFDKRSVTNDEDDCTTKRLRPNDDDVLYIGDKKPFFKVCQRCCDNFLNITYGRNENVGQSQLEISSQTNSSSMQTVESINNIEEIARATIDKATLSKATSANNMNESNDEQLALSPDVMDTFSTKINDETIKVPALPSEIWQQIFGHLFGDLRQVKLVCKDWEQLAGRSVLKRKFKLVITTENLTDICDAMEHTDLKYKSVVIVGGPDTFSDMQVFKYLGPYMVELTLNGLSPLSALNILPKVKELFLFHA</sequence>
<reference evidence="2" key="2">
    <citation type="submission" date="2020-05" db="UniProtKB">
        <authorList>
            <consortium name="EnsemblMetazoa"/>
        </authorList>
    </citation>
    <scope>IDENTIFICATION</scope>
    <source>
        <strain evidence="2">IAEA</strain>
    </source>
</reference>
<proteinExistence type="predicted"/>
<dbReference type="Proteomes" id="UP000092445">
    <property type="component" value="Unassembled WGS sequence"/>
</dbReference>
<protein>
    <submittedName>
        <fullName evidence="2">F-box domain-containing protein</fullName>
    </submittedName>
</protein>
<organism evidence="2 3">
    <name type="scientific">Glossina pallidipes</name>
    <name type="common">Tsetse fly</name>
    <dbReference type="NCBI Taxonomy" id="7398"/>
    <lineage>
        <taxon>Eukaryota</taxon>
        <taxon>Metazoa</taxon>
        <taxon>Ecdysozoa</taxon>
        <taxon>Arthropoda</taxon>
        <taxon>Hexapoda</taxon>
        <taxon>Insecta</taxon>
        <taxon>Pterygota</taxon>
        <taxon>Neoptera</taxon>
        <taxon>Endopterygota</taxon>
        <taxon>Diptera</taxon>
        <taxon>Brachycera</taxon>
        <taxon>Muscomorpha</taxon>
        <taxon>Hippoboscoidea</taxon>
        <taxon>Glossinidae</taxon>
        <taxon>Glossina</taxon>
    </lineage>
</organism>
<evidence type="ECO:0000313" key="3">
    <source>
        <dbReference type="Proteomes" id="UP000092445"/>
    </source>
</evidence>
<dbReference type="Pfam" id="PF12937">
    <property type="entry name" value="F-box-like"/>
    <property type="match status" value="1"/>
</dbReference>
<keyword evidence="3" id="KW-1185">Reference proteome</keyword>
<evidence type="ECO:0000313" key="2">
    <source>
        <dbReference type="EnsemblMetazoa" id="GPAI033751-PA"/>
    </source>
</evidence>
<dbReference type="VEuPathDB" id="VectorBase:GPAI033751"/>
<evidence type="ECO:0000259" key="1">
    <source>
        <dbReference type="Pfam" id="PF12937"/>
    </source>
</evidence>
<dbReference type="EnsemblMetazoa" id="GPAI033751-RA">
    <property type="protein sequence ID" value="GPAI033751-PA"/>
    <property type="gene ID" value="GPAI033751"/>
</dbReference>
<dbReference type="Gene3D" id="1.20.1280.50">
    <property type="match status" value="1"/>
</dbReference>
<dbReference type="InterPro" id="IPR001810">
    <property type="entry name" value="F-box_dom"/>
</dbReference>
<dbReference type="InterPro" id="IPR036047">
    <property type="entry name" value="F-box-like_dom_sf"/>
</dbReference>
<dbReference type="SUPFAM" id="SSF81383">
    <property type="entry name" value="F-box domain"/>
    <property type="match status" value="1"/>
</dbReference>
<feature type="domain" description="F-box" evidence="1">
    <location>
        <begin position="219"/>
        <end position="258"/>
    </location>
</feature>
<name>A0A1B0A3Z6_GLOPL</name>
<accession>A0A1B0A3Z6</accession>